<dbReference type="InterPro" id="IPR009057">
    <property type="entry name" value="Homeodomain-like_sf"/>
</dbReference>
<dbReference type="HOGENOM" id="CLU_1302782_0_0_0"/>
<evidence type="ECO:0000259" key="4">
    <source>
        <dbReference type="PROSITE" id="PS01124"/>
    </source>
</evidence>
<dbReference type="CDD" id="cd02208">
    <property type="entry name" value="cupin_RmlC-like"/>
    <property type="match status" value="1"/>
</dbReference>
<name>E3CZE6_9BACT</name>
<dbReference type="GO" id="GO:0043565">
    <property type="term" value="F:sequence-specific DNA binding"/>
    <property type="evidence" value="ECO:0007669"/>
    <property type="project" value="InterPro"/>
</dbReference>
<dbReference type="SUPFAM" id="SSF51182">
    <property type="entry name" value="RmlC-like cupins"/>
    <property type="match status" value="1"/>
</dbReference>
<evidence type="ECO:0000256" key="1">
    <source>
        <dbReference type="ARBA" id="ARBA00023015"/>
    </source>
</evidence>
<accession>E3CZE6</accession>
<evidence type="ECO:0000313" key="6">
    <source>
        <dbReference type="Proteomes" id="UP000005096"/>
    </source>
</evidence>
<dbReference type="EMBL" id="CM001022">
    <property type="protein sequence ID" value="EFQ24643.1"/>
    <property type="molecule type" value="Genomic_DNA"/>
</dbReference>
<gene>
    <name evidence="5" type="ORF">Apau_2233</name>
</gene>
<dbReference type="InterPro" id="IPR003313">
    <property type="entry name" value="AraC-bd"/>
</dbReference>
<keyword evidence="1" id="KW-0805">Transcription regulation</keyword>
<dbReference type="SMART" id="SM00342">
    <property type="entry name" value="HTH_ARAC"/>
    <property type="match status" value="1"/>
</dbReference>
<evidence type="ECO:0000256" key="2">
    <source>
        <dbReference type="ARBA" id="ARBA00023125"/>
    </source>
</evidence>
<dbReference type="Proteomes" id="UP000005096">
    <property type="component" value="Chromosome"/>
</dbReference>
<dbReference type="PANTHER" id="PTHR46796">
    <property type="entry name" value="HTH-TYPE TRANSCRIPTIONAL ACTIVATOR RHAS-RELATED"/>
    <property type="match status" value="1"/>
</dbReference>
<reference evidence="5 6" key="1">
    <citation type="journal article" date="2010" name="Stand. Genomic Sci.">
        <title>Non-contiguous finished genome sequence of Aminomonas paucivorans type strain (GLU-3).</title>
        <authorList>
            <person name="Pitluck S."/>
            <person name="Yasawong M."/>
            <person name="Held B."/>
            <person name="Lapidus A."/>
            <person name="Nolan M."/>
            <person name="Copeland A."/>
            <person name="Lucas S."/>
            <person name="Del Rio T.G."/>
            <person name="Tice H."/>
            <person name="Cheng J.F."/>
            <person name="Chertkov O."/>
            <person name="Goodwin L."/>
            <person name="Tapia R."/>
            <person name="Han C."/>
            <person name="Liolios K."/>
            <person name="Ivanova N."/>
            <person name="Mavromatis K."/>
            <person name="Ovchinnikova G."/>
            <person name="Pati A."/>
            <person name="Chen A."/>
            <person name="Palaniappan K."/>
            <person name="Land M."/>
            <person name="Hauser L."/>
            <person name="Chang Y.J."/>
            <person name="Jeffries C.D."/>
            <person name="Pukall R."/>
            <person name="Spring S."/>
            <person name="Rohde M."/>
            <person name="Sikorski J."/>
            <person name="Goker M."/>
            <person name="Woyke T."/>
            <person name="Bristow J."/>
            <person name="Eisen J.A."/>
            <person name="Markowitz V."/>
            <person name="Hugenholtz P."/>
            <person name="Kyrpides N.C."/>
            <person name="Klenk H.P."/>
        </authorList>
    </citation>
    <scope>NUCLEOTIDE SEQUENCE [LARGE SCALE GENOMIC DNA]</scope>
    <source>
        <strain evidence="5 6">DSM 12260</strain>
    </source>
</reference>
<keyword evidence="3" id="KW-0804">Transcription</keyword>
<proteinExistence type="predicted"/>
<dbReference type="InterPro" id="IPR050204">
    <property type="entry name" value="AraC_XylS_family_regulators"/>
</dbReference>
<dbReference type="PaxDb" id="584708-Apau_2233"/>
<dbReference type="SUPFAM" id="SSF46689">
    <property type="entry name" value="Homeodomain-like"/>
    <property type="match status" value="1"/>
</dbReference>
<keyword evidence="6" id="KW-1185">Reference proteome</keyword>
<sequence length="211" mass="23142">MGRPPGTRVRLRRDGRDPEEERFRVEGVRGEVGLHLHRGGCLVLSRLGTWSFRFGGQEILLGPEDLLAIPPGTTHRCGRGEGMLEGMRLAPGRWGLWAEGFPPRLSRRPWVRLGWGDALPRTPEELARAAEGAIPLAGCLRGSGVSSFRGKRLRRLWRAGALLLEGASGAEVAALCGYADQSHLIREFRRLWGLTPEQYRGRAVPPTGAGA</sequence>
<feature type="domain" description="HTH araC/xylS-type" evidence="4">
    <location>
        <begin position="154"/>
        <end position="202"/>
    </location>
</feature>
<evidence type="ECO:0000256" key="3">
    <source>
        <dbReference type="ARBA" id="ARBA00023163"/>
    </source>
</evidence>
<dbReference type="PROSITE" id="PS01124">
    <property type="entry name" value="HTH_ARAC_FAMILY_2"/>
    <property type="match status" value="1"/>
</dbReference>
<organism evidence="5 6">
    <name type="scientific">Aminomonas paucivorans DSM 12260</name>
    <dbReference type="NCBI Taxonomy" id="584708"/>
    <lineage>
        <taxon>Bacteria</taxon>
        <taxon>Thermotogati</taxon>
        <taxon>Synergistota</taxon>
        <taxon>Synergistia</taxon>
        <taxon>Synergistales</taxon>
        <taxon>Synergistaceae</taxon>
        <taxon>Aminomonas</taxon>
    </lineage>
</organism>
<keyword evidence="2" id="KW-0238">DNA-binding</keyword>
<protein>
    <submittedName>
        <fullName evidence="5">Transcriptional regulator, AraC family</fullName>
    </submittedName>
</protein>
<dbReference type="InterPro" id="IPR018060">
    <property type="entry name" value="HTH_AraC"/>
</dbReference>
<dbReference type="AlphaFoldDB" id="E3CZE6"/>
<dbReference type="STRING" id="584708.Apau_2233"/>
<dbReference type="Pfam" id="PF02311">
    <property type="entry name" value="AraC_binding"/>
    <property type="match status" value="1"/>
</dbReference>
<evidence type="ECO:0000313" key="5">
    <source>
        <dbReference type="EMBL" id="EFQ24643.1"/>
    </source>
</evidence>
<dbReference type="InterPro" id="IPR011051">
    <property type="entry name" value="RmlC_Cupin_sf"/>
</dbReference>
<dbReference type="Pfam" id="PF12833">
    <property type="entry name" value="HTH_18"/>
    <property type="match status" value="1"/>
</dbReference>
<dbReference type="GO" id="GO:0003700">
    <property type="term" value="F:DNA-binding transcription factor activity"/>
    <property type="evidence" value="ECO:0007669"/>
    <property type="project" value="InterPro"/>
</dbReference>
<dbReference type="Gene3D" id="1.10.10.60">
    <property type="entry name" value="Homeodomain-like"/>
    <property type="match status" value="1"/>
</dbReference>